<evidence type="ECO:0000313" key="3">
    <source>
        <dbReference type="Proteomes" id="UP000054560"/>
    </source>
</evidence>
<dbReference type="OrthoDB" id="2121247at2759"/>
<evidence type="ECO:0008006" key="4">
    <source>
        <dbReference type="Google" id="ProtNLM"/>
    </source>
</evidence>
<keyword evidence="3" id="KW-1185">Reference proteome</keyword>
<dbReference type="Gene3D" id="3.30.40.10">
    <property type="entry name" value="Zinc/RING finger domain, C3HC4 (zinc finger)"/>
    <property type="match status" value="1"/>
</dbReference>
<accession>A0A0L0FZR1</accession>
<protein>
    <recommendedName>
        <fullName evidence="4">RING-type domain-containing protein</fullName>
    </recommendedName>
</protein>
<sequence length="544" mass="61273">MLNDSARLVFTEDTIKCPICLSVPTAPVQIGCCPAVFCKIHILTWLKTHQTCPSCRRERQEATIVEKSECTLRVANMSAKCVKCGLAGTMKELTDTHSEAVCMAAVRSTTPMRLLCKYKLLNVGDVVDVFFSYGEWSYYVERLNETVIKHIPSNYLEACTVPLERELTLREMNECVASCPEIDPLLKTWFEDRVGWVDKLHKLVAHKDFPSRRLVVDGKELDVVEIIKMNMFVFKTDSQVLQTCFSAAAGCLDDGGLRASLTCCMSMYISIRDAMRKFPNRSALQKGALMLLQKMSDRILTTGPHYLTECDVLVTVVDAMQRFPYIREIQLHSCYIMINAVMGRSVSATILIDDMEIQEHIQTLLERSSLWPDVLLGVCTLVSDLCELRKEFVDAMHIALNPFHILRASKQFRSPREYLAGIHAFLVLSNTSEELEDWAGDETPDTSVITAAALYPDYADLQIVAFEAIKALCNFNSEGLAGFSKEALLAHIKRLEVHHQDNDQLMDLVDDVRDLAREAPASRKRKITKVGSESECTTSHKHAK</sequence>
<reference evidence="2 3" key="1">
    <citation type="submission" date="2011-02" db="EMBL/GenBank/DDBJ databases">
        <title>The Genome Sequence of Sphaeroforma arctica JP610.</title>
        <authorList>
            <consortium name="The Broad Institute Genome Sequencing Platform"/>
            <person name="Russ C."/>
            <person name="Cuomo C."/>
            <person name="Young S.K."/>
            <person name="Zeng Q."/>
            <person name="Gargeya S."/>
            <person name="Alvarado L."/>
            <person name="Berlin A."/>
            <person name="Chapman S.B."/>
            <person name="Chen Z."/>
            <person name="Freedman E."/>
            <person name="Gellesch M."/>
            <person name="Goldberg J."/>
            <person name="Griggs A."/>
            <person name="Gujja S."/>
            <person name="Heilman E."/>
            <person name="Heiman D."/>
            <person name="Howarth C."/>
            <person name="Mehta T."/>
            <person name="Neiman D."/>
            <person name="Pearson M."/>
            <person name="Roberts A."/>
            <person name="Saif S."/>
            <person name="Shea T."/>
            <person name="Shenoy N."/>
            <person name="Sisk P."/>
            <person name="Stolte C."/>
            <person name="Sykes S."/>
            <person name="White J."/>
            <person name="Yandava C."/>
            <person name="Burger G."/>
            <person name="Gray M.W."/>
            <person name="Holland P.W.H."/>
            <person name="King N."/>
            <person name="Lang F.B.F."/>
            <person name="Roger A.J."/>
            <person name="Ruiz-Trillo I."/>
            <person name="Haas B."/>
            <person name="Nusbaum C."/>
            <person name="Birren B."/>
        </authorList>
    </citation>
    <scope>NUCLEOTIDE SEQUENCE [LARGE SCALE GENOMIC DNA]</scope>
    <source>
        <strain evidence="2 3">JP610</strain>
    </source>
</reference>
<dbReference type="InterPro" id="IPR013083">
    <property type="entry name" value="Znf_RING/FYVE/PHD"/>
</dbReference>
<dbReference type="GeneID" id="25906154"/>
<dbReference type="RefSeq" id="XP_014155958.1">
    <property type="nucleotide sequence ID" value="XM_014300483.1"/>
</dbReference>
<evidence type="ECO:0000313" key="2">
    <source>
        <dbReference type="EMBL" id="KNC82056.1"/>
    </source>
</evidence>
<dbReference type="SUPFAM" id="SSF57850">
    <property type="entry name" value="RING/U-box"/>
    <property type="match status" value="1"/>
</dbReference>
<evidence type="ECO:0000256" key="1">
    <source>
        <dbReference type="SAM" id="MobiDB-lite"/>
    </source>
</evidence>
<feature type="region of interest" description="Disordered" evidence="1">
    <location>
        <begin position="520"/>
        <end position="544"/>
    </location>
</feature>
<dbReference type="Proteomes" id="UP000054560">
    <property type="component" value="Unassembled WGS sequence"/>
</dbReference>
<organism evidence="2 3">
    <name type="scientific">Sphaeroforma arctica JP610</name>
    <dbReference type="NCBI Taxonomy" id="667725"/>
    <lineage>
        <taxon>Eukaryota</taxon>
        <taxon>Ichthyosporea</taxon>
        <taxon>Ichthyophonida</taxon>
        <taxon>Sphaeroforma</taxon>
    </lineage>
</organism>
<gene>
    <name evidence="2" type="ORF">SARC_05650</name>
</gene>
<dbReference type="EMBL" id="KQ241964">
    <property type="protein sequence ID" value="KNC82056.1"/>
    <property type="molecule type" value="Genomic_DNA"/>
</dbReference>
<dbReference type="AlphaFoldDB" id="A0A0L0FZR1"/>
<name>A0A0L0FZR1_9EUKA</name>
<proteinExistence type="predicted"/>